<dbReference type="EMBL" id="CP017560">
    <property type="protein sequence ID" value="AOV06880.1"/>
    <property type="molecule type" value="Genomic_DNA"/>
</dbReference>
<dbReference type="InterPro" id="IPR014576">
    <property type="entry name" value="Pesterase_YhaO"/>
</dbReference>
<evidence type="ECO:0000256" key="1">
    <source>
        <dbReference type="ARBA" id="ARBA00022801"/>
    </source>
</evidence>
<dbReference type="PIRSF" id="PIRSF033091">
    <property type="entry name" value="Pesterase_YhaO"/>
    <property type="match status" value="1"/>
</dbReference>
<dbReference type="Gene3D" id="3.60.21.10">
    <property type="match status" value="1"/>
</dbReference>
<keyword evidence="3" id="KW-0269">Exonuclease</keyword>
<sequence>MSKIRFLHTADLHLDTPFKGMTGLPIERFDQLRNSTFEAFSNLIKHAIKTKPDFVLIVGDIYDGEDRSLRAQLKFQTGMKKLDAADIPVLISYGNHDHLKGNWTRFDLPKNVHVFDEKVGTRTLKIRGETVNIYGFSYGERHIREAMVEQYPVAPSEGIHIGLLHGSLVGDESHAVYAPFTKEALLSKRYDYWALGHIHKRQQLHQEPPIVYPGNLQGRHRNERGMKGFYEVMLSKEDAQLEFVPASTIVFEQLPISCAGVKHAGQWFEVCTTALDAFQAKQGAAIIELQMIDIDEDAAELFKQSTDEEWLMTLREFLQELEPFVWISRISYERTFINHDVTETLMNPIISTMESWTSEQWQDVLQDVYQHARSLKYLERLTEDDFIDIQAEAEKQLIAELSERK</sequence>
<reference evidence="3 4" key="1">
    <citation type="submission" date="2016-09" db="EMBL/GenBank/DDBJ databases">
        <title>Complete genome sequence of the Lysinibacillus sphaericus LMG 22257, a specie of Bacillus with ureolytic activity that can effectively biodeposit calcium carbonate.</title>
        <authorList>
            <person name="Yan W."/>
        </authorList>
    </citation>
    <scope>NUCLEOTIDE SEQUENCE [LARGE SCALE GENOMIC DNA]</scope>
    <source>
        <strain evidence="3 4">LMG 22257</strain>
    </source>
</reference>
<dbReference type="AlphaFoldDB" id="A0A1D8JDU0"/>
<protein>
    <submittedName>
        <fullName evidence="3">DNA repair exonuclease</fullName>
    </submittedName>
</protein>
<dbReference type="Pfam" id="PF00149">
    <property type="entry name" value="Metallophos"/>
    <property type="match status" value="1"/>
</dbReference>
<evidence type="ECO:0000259" key="2">
    <source>
        <dbReference type="Pfam" id="PF00149"/>
    </source>
</evidence>
<dbReference type="RefSeq" id="WP_075527004.1">
    <property type="nucleotide sequence ID" value="NZ_CP017560.1"/>
</dbReference>
<dbReference type="InterPro" id="IPR004843">
    <property type="entry name" value="Calcineurin-like_PHP"/>
</dbReference>
<keyword evidence="1" id="KW-0378">Hydrolase</keyword>
<evidence type="ECO:0000313" key="4">
    <source>
        <dbReference type="Proteomes" id="UP000185746"/>
    </source>
</evidence>
<organism evidence="3 4">
    <name type="scientific">Sporosarcina ureilytica</name>
    <dbReference type="NCBI Taxonomy" id="298596"/>
    <lineage>
        <taxon>Bacteria</taxon>
        <taxon>Bacillati</taxon>
        <taxon>Bacillota</taxon>
        <taxon>Bacilli</taxon>
        <taxon>Bacillales</taxon>
        <taxon>Caryophanaceae</taxon>
        <taxon>Sporosarcina</taxon>
    </lineage>
</organism>
<dbReference type="PANTHER" id="PTHR30337">
    <property type="entry name" value="COMPONENT OF ATP-DEPENDENT DSDNA EXONUCLEASE"/>
    <property type="match status" value="1"/>
</dbReference>
<name>A0A1D8JDU0_9BACL</name>
<keyword evidence="4" id="KW-1185">Reference proteome</keyword>
<dbReference type="InterPro" id="IPR029052">
    <property type="entry name" value="Metallo-depent_PP-like"/>
</dbReference>
<dbReference type="CDD" id="cd00840">
    <property type="entry name" value="MPP_Mre11_N"/>
    <property type="match status" value="1"/>
</dbReference>
<dbReference type="InterPro" id="IPR050535">
    <property type="entry name" value="DNA_Repair-Maintenance_Comp"/>
</dbReference>
<dbReference type="GO" id="GO:0004527">
    <property type="term" value="F:exonuclease activity"/>
    <property type="evidence" value="ECO:0007669"/>
    <property type="project" value="UniProtKB-KW"/>
</dbReference>
<evidence type="ECO:0000313" key="3">
    <source>
        <dbReference type="EMBL" id="AOV06880.1"/>
    </source>
</evidence>
<dbReference type="Proteomes" id="UP000185746">
    <property type="component" value="Chromosome"/>
</dbReference>
<gene>
    <name evidence="3" type="ORF">BI350_04385</name>
</gene>
<feature type="domain" description="Calcineurin-like phosphoesterase" evidence="2">
    <location>
        <begin position="4"/>
        <end position="200"/>
    </location>
</feature>
<dbReference type="PANTHER" id="PTHR30337:SF7">
    <property type="entry name" value="PHOSPHOESTERASE"/>
    <property type="match status" value="1"/>
</dbReference>
<proteinExistence type="predicted"/>
<dbReference type="KEGG" id="surl:BI350_04385"/>
<accession>A0A1D8JDU0</accession>
<dbReference type="SUPFAM" id="SSF56300">
    <property type="entry name" value="Metallo-dependent phosphatases"/>
    <property type="match status" value="1"/>
</dbReference>
<dbReference type="InterPro" id="IPR041796">
    <property type="entry name" value="Mre11_N"/>
</dbReference>
<keyword evidence="3" id="KW-0540">Nuclease</keyword>